<dbReference type="AlphaFoldDB" id="A0A9D7XPW5"/>
<sequence>MKAHYDINWLKTKLESGDTLKYVYFWGHTNKNNERIGKFCFSQWFECPFIVDNITYKTSEHWMMAHKALLFGDKVNFEKIINCNKPGEAKELGRQVSGYDDRVWQENKFEIVKLGNIHKFNQHPPNAEYLLKTDDRILVEASPVDTIWGIGLSQDSKDIDNIYAWRGENLLGFVLMETRDFLKEFGHFAVPDRSMSL</sequence>
<proteinExistence type="predicted"/>
<dbReference type="SUPFAM" id="SSF143990">
    <property type="entry name" value="YbiA-like"/>
    <property type="match status" value="1"/>
</dbReference>
<evidence type="ECO:0000313" key="4">
    <source>
        <dbReference type="EMBL" id="MBK9983575.1"/>
    </source>
</evidence>
<protein>
    <submittedName>
        <fullName evidence="4">NADAR family protein</fullName>
    </submittedName>
</protein>
<comment type="catalytic activity">
    <reaction evidence="1">
        <text>5-amino-6-(5-phospho-D-ribosylamino)uracil + H2O = 5,6-diaminouracil + D-ribose 5-phosphate</text>
        <dbReference type="Rhea" id="RHEA:55020"/>
        <dbReference type="ChEBI" id="CHEBI:15377"/>
        <dbReference type="ChEBI" id="CHEBI:46252"/>
        <dbReference type="ChEBI" id="CHEBI:58453"/>
        <dbReference type="ChEBI" id="CHEBI:78346"/>
    </reaction>
</comment>
<organism evidence="4 5">
    <name type="scientific">Candidatus Opimibacter skivensis</name>
    <dbReference type="NCBI Taxonomy" id="2982028"/>
    <lineage>
        <taxon>Bacteria</taxon>
        <taxon>Pseudomonadati</taxon>
        <taxon>Bacteroidota</taxon>
        <taxon>Saprospiria</taxon>
        <taxon>Saprospirales</taxon>
        <taxon>Saprospiraceae</taxon>
        <taxon>Candidatus Opimibacter</taxon>
    </lineage>
</organism>
<dbReference type="InterPro" id="IPR037238">
    <property type="entry name" value="YbiA-like_sf"/>
</dbReference>
<evidence type="ECO:0000256" key="2">
    <source>
        <dbReference type="ARBA" id="ARBA00000751"/>
    </source>
</evidence>
<dbReference type="Pfam" id="PF08719">
    <property type="entry name" value="NADAR"/>
    <property type="match status" value="1"/>
</dbReference>
<comment type="caution">
    <text evidence="4">The sequence shown here is derived from an EMBL/GenBank/DDBJ whole genome shotgun (WGS) entry which is preliminary data.</text>
</comment>
<reference evidence="4 5" key="1">
    <citation type="submission" date="2020-10" db="EMBL/GenBank/DDBJ databases">
        <title>Connecting structure to function with the recovery of over 1000 high-quality activated sludge metagenome-assembled genomes encoding full-length rRNA genes using long-read sequencing.</title>
        <authorList>
            <person name="Singleton C.M."/>
            <person name="Petriglieri F."/>
            <person name="Kristensen J.M."/>
            <person name="Kirkegaard R.H."/>
            <person name="Michaelsen T.Y."/>
            <person name="Andersen M.H."/>
            <person name="Karst S.M."/>
            <person name="Dueholm M.S."/>
            <person name="Nielsen P.H."/>
            <person name="Albertsen M."/>
        </authorList>
    </citation>
    <scope>NUCLEOTIDE SEQUENCE [LARGE SCALE GENOMIC DNA]</scope>
    <source>
        <strain evidence="4">Ribe_18-Q3-R11-54_MAXAC.273</strain>
    </source>
</reference>
<feature type="domain" description="NADAR" evidence="3">
    <location>
        <begin position="24"/>
        <end position="182"/>
    </location>
</feature>
<name>A0A9D7XPW5_9BACT</name>
<dbReference type="CDD" id="cd15457">
    <property type="entry name" value="NADAR"/>
    <property type="match status" value="1"/>
</dbReference>
<dbReference type="NCBIfam" id="TIGR02464">
    <property type="entry name" value="ribofla_fusion"/>
    <property type="match status" value="1"/>
</dbReference>
<evidence type="ECO:0000313" key="5">
    <source>
        <dbReference type="Proteomes" id="UP000808337"/>
    </source>
</evidence>
<accession>A0A9D7XPW5</accession>
<dbReference type="EMBL" id="JADKGY010000020">
    <property type="protein sequence ID" value="MBK9983575.1"/>
    <property type="molecule type" value="Genomic_DNA"/>
</dbReference>
<comment type="catalytic activity">
    <reaction evidence="2">
        <text>2,5-diamino-6-hydroxy-4-(5-phosphoribosylamino)-pyrimidine + H2O = 2,5,6-triamino-4-hydroxypyrimidine + D-ribose 5-phosphate</text>
        <dbReference type="Rhea" id="RHEA:23436"/>
        <dbReference type="ChEBI" id="CHEBI:15377"/>
        <dbReference type="ChEBI" id="CHEBI:58614"/>
        <dbReference type="ChEBI" id="CHEBI:78346"/>
        <dbReference type="ChEBI" id="CHEBI:137796"/>
    </reaction>
</comment>
<gene>
    <name evidence="4" type="ORF">IPP15_14515</name>
</gene>
<evidence type="ECO:0000259" key="3">
    <source>
        <dbReference type="Pfam" id="PF08719"/>
    </source>
</evidence>
<dbReference type="Proteomes" id="UP000808337">
    <property type="component" value="Unassembled WGS sequence"/>
</dbReference>
<dbReference type="Gene3D" id="1.10.357.40">
    <property type="entry name" value="YbiA-like"/>
    <property type="match status" value="1"/>
</dbReference>
<dbReference type="InterPro" id="IPR012816">
    <property type="entry name" value="NADAR"/>
</dbReference>
<evidence type="ECO:0000256" key="1">
    <source>
        <dbReference type="ARBA" id="ARBA00000022"/>
    </source>
</evidence>